<sequence length="176" mass="20496">MTVELLNTYGILHIGVAEFLFDLDDLPIIKGRDSWYCDKDGYLVSSYFYCGVRRFVRFHRLVMHAKPGQFVDHINKNKADNRKENLRCCQRSENDRNRSLYITNTSGVSGVFFDRQREKWVASITYNSKKIYLGRYDAKEDAVMARLTKEIELYREFAPQKALLETLSLCSNGTLA</sequence>
<evidence type="ECO:0000259" key="1">
    <source>
        <dbReference type="Pfam" id="PF13392"/>
    </source>
</evidence>
<dbReference type="Pfam" id="PF13392">
    <property type="entry name" value="HNH_3"/>
    <property type="match status" value="1"/>
</dbReference>
<accession>A0A8S5QPW3</accession>
<name>A0A8S5QPW3_9CAUD</name>
<dbReference type="Gene3D" id="3.90.75.20">
    <property type="match status" value="1"/>
</dbReference>
<dbReference type="EMBL" id="BK015711">
    <property type="protein sequence ID" value="DAE21311.1"/>
    <property type="molecule type" value="Genomic_DNA"/>
</dbReference>
<protein>
    <submittedName>
        <fullName evidence="2">Homing endonuclease</fullName>
    </submittedName>
</protein>
<dbReference type="SUPFAM" id="SSF54060">
    <property type="entry name" value="His-Me finger endonucleases"/>
    <property type="match status" value="1"/>
</dbReference>
<dbReference type="InterPro" id="IPR003615">
    <property type="entry name" value="HNH_nuc"/>
</dbReference>
<dbReference type="GO" id="GO:0003677">
    <property type="term" value="F:DNA binding"/>
    <property type="evidence" value="ECO:0007669"/>
    <property type="project" value="InterPro"/>
</dbReference>
<keyword evidence="2" id="KW-0378">Hydrolase</keyword>
<dbReference type="Gene3D" id="3.30.730.10">
    <property type="entry name" value="AP2/ERF domain"/>
    <property type="match status" value="1"/>
</dbReference>
<proteinExistence type="predicted"/>
<feature type="domain" description="HNH nuclease" evidence="1">
    <location>
        <begin position="58"/>
        <end position="96"/>
    </location>
</feature>
<keyword evidence="2" id="KW-0255">Endonuclease</keyword>
<organism evidence="2">
    <name type="scientific">Siphoviridae sp. ctE6L85</name>
    <dbReference type="NCBI Taxonomy" id="2826202"/>
    <lineage>
        <taxon>Viruses</taxon>
        <taxon>Duplodnaviria</taxon>
        <taxon>Heunggongvirae</taxon>
        <taxon>Uroviricota</taxon>
        <taxon>Caudoviricetes</taxon>
    </lineage>
</organism>
<keyword evidence="2" id="KW-0540">Nuclease</keyword>
<dbReference type="InterPro" id="IPR016177">
    <property type="entry name" value="DNA-bd_dom_sf"/>
</dbReference>
<dbReference type="SUPFAM" id="SSF54171">
    <property type="entry name" value="DNA-binding domain"/>
    <property type="match status" value="1"/>
</dbReference>
<evidence type="ECO:0000313" key="2">
    <source>
        <dbReference type="EMBL" id="DAE21311.1"/>
    </source>
</evidence>
<dbReference type="GO" id="GO:0004519">
    <property type="term" value="F:endonuclease activity"/>
    <property type="evidence" value="ECO:0007669"/>
    <property type="project" value="UniProtKB-KW"/>
</dbReference>
<dbReference type="InterPro" id="IPR036955">
    <property type="entry name" value="AP2/ERF_dom_sf"/>
</dbReference>
<reference evidence="2" key="1">
    <citation type="journal article" date="2021" name="Proc. Natl. Acad. Sci. U.S.A.">
        <title>A Catalog of Tens of Thousands of Viruses from Human Metagenomes Reveals Hidden Associations with Chronic Diseases.</title>
        <authorList>
            <person name="Tisza M.J."/>
            <person name="Buck C.B."/>
        </authorList>
    </citation>
    <scope>NUCLEOTIDE SEQUENCE</scope>
    <source>
        <strain evidence="2">CtE6L85</strain>
    </source>
</reference>
<dbReference type="InterPro" id="IPR044925">
    <property type="entry name" value="His-Me_finger_sf"/>
</dbReference>
<dbReference type="GO" id="GO:0003700">
    <property type="term" value="F:DNA-binding transcription factor activity"/>
    <property type="evidence" value="ECO:0007669"/>
    <property type="project" value="InterPro"/>
</dbReference>